<dbReference type="InterPro" id="IPR022398">
    <property type="entry name" value="Peptidase_S8_His-AS"/>
</dbReference>
<dbReference type="InterPro" id="IPR002884">
    <property type="entry name" value="P_dom"/>
</dbReference>
<dbReference type="InterPro" id="IPR008979">
    <property type="entry name" value="Galactose-bd-like_sf"/>
</dbReference>
<evidence type="ECO:0000256" key="11">
    <source>
        <dbReference type="PROSITE-ProRule" id="PRU01240"/>
    </source>
</evidence>
<keyword evidence="5 11" id="KW-0378">Hydrolase</keyword>
<dbReference type="EMBL" id="GG666473">
    <property type="protein sequence ID" value="EEN66910.1"/>
    <property type="molecule type" value="Genomic_DNA"/>
</dbReference>
<dbReference type="Pfam" id="PF00082">
    <property type="entry name" value="Peptidase_S8"/>
    <property type="match status" value="2"/>
</dbReference>
<dbReference type="SUPFAM" id="SSF49785">
    <property type="entry name" value="Galactose-binding domain-like"/>
    <property type="match status" value="1"/>
</dbReference>
<feature type="active site" description="Charge relay system" evidence="10 11">
    <location>
        <position position="416"/>
    </location>
</feature>
<feature type="chain" id="PRO_5002934926" description="P/Homo B domain-containing protein" evidence="13">
    <location>
        <begin position="23"/>
        <end position="1503"/>
    </location>
</feature>
<dbReference type="Pfam" id="PF01483">
    <property type="entry name" value="P_proprotein"/>
    <property type="match status" value="1"/>
</dbReference>
<dbReference type="PROSITE" id="PS00136">
    <property type="entry name" value="SUBTILASE_ASP"/>
    <property type="match status" value="2"/>
</dbReference>
<evidence type="ECO:0000313" key="15">
    <source>
        <dbReference type="EMBL" id="EEN66910.1"/>
    </source>
</evidence>
<proteinExistence type="inferred from homology"/>
<feature type="signal peptide" evidence="13">
    <location>
        <begin position="1"/>
        <end position="22"/>
    </location>
</feature>
<keyword evidence="3" id="KW-0165">Cleavage on pair of basic residues</keyword>
<dbReference type="InterPro" id="IPR034182">
    <property type="entry name" value="Kexin/furin"/>
</dbReference>
<keyword evidence="8" id="KW-1015">Disulfide bond</keyword>
<dbReference type="PROSITE" id="PS51829">
    <property type="entry name" value="P_HOMO_B"/>
    <property type="match status" value="1"/>
</dbReference>
<protein>
    <recommendedName>
        <fullName evidence="14">P/Homo B domain-containing protein</fullName>
    </recommendedName>
</protein>
<feature type="region of interest" description="Disordered" evidence="12">
    <location>
        <begin position="1285"/>
        <end position="1503"/>
    </location>
</feature>
<feature type="domain" description="P/Homo B" evidence="14">
    <location>
        <begin position="669"/>
        <end position="798"/>
    </location>
</feature>
<dbReference type="PROSITE" id="PS00137">
    <property type="entry name" value="SUBTILASE_HIS"/>
    <property type="match status" value="2"/>
</dbReference>
<dbReference type="PRINTS" id="PR00723">
    <property type="entry name" value="SUBTILISIN"/>
</dbReference>
<organism>
    <name type="scientific">Branchiostoma floridae</name>
    <name type="common">Florida lancelet</name>
    <name type="synonym">Amphioxus</name>
    <dbReference type="NCBI Taxonomy" id="7739"/>
    <lineage>
        <taxon>Eukaryota</taxon>
        <taxon>Metazoa</taxon>
        <taxon>Chordata</taxon>
        <taxon>Cephalochordata</taxon>
        <taxon>Leptocardii</taxon>
        <taxon>Amphioxiformes</taxon>
        <taxon>Branchiostomatidae</taxon>
        <taxon>Branchiostoma</taxon>
    </lineage>
</organism>
<dbReference type="Gene3D" id="3.30.70.850">
    <property type="entry name" value="Peptidase S8, pro-domain"/>
    <property type="match status" value="2"/>
</dbReference>
<accession>C3XYM5</accession>
<name>C3XYM5_BRAFL</name>
<dbReference type="GO" id="GO:0006508">
    <property type="term" value="P:proteolysis"/>
    <property type="evidence" value="ECO:0007669"/>
    <property type="project" value="UniProtKB-KW"/>
</dbReference>
<dbReference type="InterPro" id="IPR038466">
    <property type="entry name" value="S8_pro-domain_sf"/>
</dbReference>
<sequence>MATMTCTLMTLVILACVAGAFAVPAAAPAPEAKEKYEHLTLPINERGTKFDEEVDVDHDGKTLRFHVPDHNTVSDSKVVFDFKNRKVMTLFEKSQGKHCLLSDMPEDMASFESVEEGLKLVADPSVPTKIVRKTSVETNKRVLLDQVYDRSSLSPEMQEMCAGHEIHSVEEIGDEPEVKEGEPESDGADGGSTRVRRLTITCPPPQWHWSCTLITNSCIYYFTCSGTGNPGQPPSYYTCTDNHLYSDVINKVTRNRQSNKPILEKTWAVQLEGGRQEALRVAQKAGVTLVKKIFGDYYLFKEEINARQTRLKIKDKDREKILKADQSVKMVKEQLTHTRQLYQDQGVVFNDPMWGSQTYLHTGTVHMNVLPAWERTQKGEGVVVGVIDDGIFTNQPDLRDNLDTSDSTPNIPQLSHGTNCAGIIAAVHNNSFCGVGVAYRAKVAGIKMFSGAITELSDAQEASALSHEHQRISIYSCSWGPSDWNNALEGPDTVAKEALTMTAQEGRSGRGSIFVFSTGNGGSYNDSCAYNGYINTNNTIGIGGLLQDGSIPSFAESCTSVFAVTYSRDYTGDTANLVVPSRASGCGTTFSGTSPAAAMAAGVFTLVLSANDQLSVRDVQHLVTRTSRSTGICGQTWKENSAGFRVSDYCGFGLLDAGQLTEMATNWNCVPEQDICTEQGVRMNIPQSGEVHTSITVQQNSCVVNYLEHVLLTVRITFPHRGHLQIRLTSPGGTVSDIVPGRATDMEADLEWTFMTLHHWGESAVGTWELSIENTHPHLSSTGVLEGWTLALLGTATDPANTSTGTNGTPGIDTTPRSVKTAATESTGMSSITPHRNMPVKVNVVFLLILLISVVSSNKPILEKTWAVQLEGGRQEALRVAQKAGVTLVKKIFGDYYLFKEEINARQTRLKIKDKDREKILKADQSVKMVKEQLTHTRQLYQDQGVVFNDPMWGSQTYLHTGTVHMNVLPAWERTQKGEGVVVGVIDDGIFTNQPDLRDNLDTSDSTPNIPQLSHGTNCAGIIAAVHNNSFCGVGVAYRAKVAGIKMFSGAITELSDAQEASALSHEYQRISIYSCSWGPSDWNNALEGPDTVAKEALTMTAQEGRSGRGSIFVFSTGNGGTYNDSCAYNGYINTNNTIGIGGLLQDGSIPSFAESCTSVFAVTYSRDYTGDTANLVVPSRASGCGTTFSGTSPAAAMAAGVFTLVLSANDQLSVRDVQHLVTRTSRSTGICGQTWKENSAGFRGVLEGWTLALLGTATDPANTSTGTSGTPGMDTINFINNKIGITNNEGPNNRTATNPDPSPSFNKNIVTNNCNSHSENHNTGNHKDAHNTANHHKNSHNIANHKDSHNTANHHKDSHNSANHHKDSHNTANHHKNSHNIANHKDSHNTANHHKDSPNKTNNKDSHITANYHKDSHNTANHHKDSHNTANHHKDSHNTANNNKDSHNTANYHKDSHNIANHHKDSHNTANNKKDAHNTINSDKDTYNTTNHKYAHSTAKYY</sequence>
<dbReference type="InterPro" id="IPR032815">
    <property type="entry name" value="S8_pro-domain"/>
</dbReference>
<feature type="compositionally biased region" description="Basic and acidic residues" evidence="12">
    <location>
        <begin position="1445"/>
        <end position="1487"/>
    </location>
</feature>
<dbReference type="InterPro" id="IPR000209">
    <property type="entry name" value="Peptidase_S8/S53_dom"/>
</dbReference>
<evidence type="ECO:0000256" key="6">
    <source>
        <dbReference type="ARBA" id="ARBA00022825"/>
    </source>
</evidence>
<evidence type="ECO:0000256" key="5">
    <source>
        <dbReference type="ARBA" id="ARBA00022801"/>
    </source>
</evidence>
<feature type="compositionally biased region" description="Polar residues" evidence="12">
    <location>
        <begin position="799"/>
        <end position="809"/>
    </location>
</feature>
<keyword evidence="7" id="KW-0865">Zymogen</keyword>
<dbReference type="eggNOG" id="KOG3525">
    <property type="taxonomic scope" value="Eukaryota"/>
</dbReference>
<evidence type="ECO:0000256" key="2">
    <source>
        <dbReference type="ARBA" id="ARBA00022670"/>
    </source>
</evidence>
<feature type="active site" description="Charge relay system" evidence="11">
    <location>
        <position position="1193"/>
    </location>
</feature>
<comment type="similarity">
    <text evidence="1">Belongs to the peptidase S8 family. Furin subfamily.</text>
</comment>
<reference evidence="15" key="1">
    <citation type="journal article" date="2008" name="Nature">
        <title>The amphioxus genome and the evolution of the chordate karyotype.</title>
        <authorList>
            <consortium name="US DOE Joint Genome Institute (JGI-PGF)"/>
            <person name="Putnam N.H."/>
            <person name="Butts T."/>
            <person name="Ferrier D.E.K."/>
            <person name="Furlong R.F."/>
            <person name="Hellsten U."/>
            <person name="Kawashima T."/>
            <person name="Robinson-Rechavi M."/>
            <person name="Shoguchi E."/>
            <person name="Terry A."/>
            <person name="Yu J.-K."/>
            <person name="Benito-Gutierrez E.L."/>
            <person name="Dubchak I."/>
            <person name="Garcia-Fernandez J."/>
            <person name="Gibson-Brown J.J."/>
            <person name="Grigoriev I.V."/>
            <person name="Horton A.C."/>
            <person name="de Jong P.J."/>
            <person name="Jurka J."/>
            <person name="Kapitonov V.V."/>
            <person name="Kohara Y."/>
            <person name="Kuroki Y."/>
            <person name="Lindquist E."/>
            <person name="Lucas S."/>
            <person name="Osoegawa K."/>
            <person name="Pennacchio L.A."/>
            <person name="Salamov A.A."/>
            <person name="Satou Y."/>
            <person name="Sauka-Spengler T."/>
            <person name="Schmutz J."/>
            <person name="Shin-I T."/>
            <person name="Toyoda A."/>
            <person name="Bronner-Fraser M."/>
            <person name="Fujiyama A."/>
            <person name="Holland L.Z."/>
            <person name="Holland P.W.H."/>
            <person name="Satoh N."/>
            <person name="Rokhsar D.S."/>
        </authorList>
    </citation>
    <scope>NUCLEOTIDE SEQUENCE [LARGE SCALE GENOMIC DNA]</scope>
    <source>
        <strain evidence="15">S238N-H82</strain>
        <tissue evidence="15">Testes</tissue>
    </source>
</reference>
<dbReference type="Pfam" id="PF16470">
    <property type="entry name" value="S8_pro-domain"/>
    <property type="match status" value="2"/>
</dbReference>
<feature type="active site" description="Charge relay system" evidence="10 11">
    <location>
        <position position="594"/>
    </location>
</feature>
<evidence type="ECO:0000256" key="13">
    <source>
        <dbReference type="SAM" id="SignalP"/>
    </source>
</evidence>
<feature type="compositionally biased region" description="Polar residues" evidence="12">
    <location>
        <begin position="1285"/>
        <end position="1324"/>
    </location>
</feature>
<keyword evidence="9" id="KW-0325">Glycoprotein</keyword>
<feature type="compositionally biased region" description="Basic and acidic residues" evidence="12">
    <location>
        <begin position="1384"/>
        <end position="1438"/>
    </location>
</feature>
<dbReference type="FunFam" id="2.60.120.260:FF:000006">
    <property type="entry name" value="Proprotein convertase subtilisin/kexin type 5"/>
    <property type="match status" value="1"/>
</dbReference>
<dbReference type="Gene3D" id="3.40.50.200">
    <property type="entry name" value="Peptidase S8/S53 domain"/>
    <property type="match status" value="2"/>
</dbReference>
<gene>
    <name evidence="15" type="ORF">BRAFLDRAFT_91496</name>
</gene>
<feature type="active site" description="Charge relay system" evidence="10 11">
    <location>
        <position position="388"/>
    </location>
</feature>
<dbReference type="PROSITE" id="PS51892">
    <property type="entry name" value="SUBTILASE"/>
    <property type="match status" value="2"/>
</dbReference>
<dbReference type="InterPro" id="IPR015500">
    <property type="entry name" value="Peptidase_S8_subtilisin-rel"/>
</dbReference>
<dbReference type="InParanoid" id="C3XYM5"/>
<evidence type="ECO:0000256" key="9">
    <source>
        <dbReference type="ARBA" id="ARBA00023180"/>
    </source>
</evidence>
<dbReference type="InterPro" id="IPR023827">
    <property type="entry name" value="Peptidase_S8_Asp-AS"/>
</dbReference>
<dbReference type="SUPFAM" id="SSF52743">
    <property type="entry name" value="Subtilisin-like"/>
    <property type="match status" value="2"/>
</dbReference>
<evidence type="ECO:0000256" key="10">
    <source>
        <dbReference type="PIRSR" id="PIRSR615500-1"/>
    </source>
</evidence>
<evidence type="ECO:0000256" key="8">
    <source>
        <dbReference type="ARBA" id="ARBA00023157"/>
    </source>
</evidence>
<evidence type="ECO:0000256" key="12">
    <source>
        <dbReference type="SAM" id="MobiDB-lite"/>
    </source>
</evidence>
<dbReference type="PANTHER" id="PTHR42884">
    <property type="entry name" value="PROPROTEIN CONVERTASE SUBTILISIN/KEXIN-RELATED"/>
    <property type="match status" value="1"/>
</dbReference>
<dbReference type="GO" id="GO:0004252">
    <property type="term" value="F:serine-type endopeptidase activity"/>
    <property type="evidence" value="ECO:0007669"/>
    <property type="project" value="UniProtKB-UniRule"/>
</dbReference>
<feature type="active site" description="Charge relay system" evidence="11">
    <location>
        <position position="1015"/>
    </location>
</feature>
<feature type="region of interest" description="Disordered" evidence="12">
    <location>
        <begin position="799"/>
        <end position="818"/>
    </location>
</feature>
<evidence type="ECO:0000256" key="7">
    <source>
        <dbReference type="ARBA" id="ARBA00023145"/>
    </source>
</evidence>
<keyword evidence="2 11" id="KW-0645">Protease</keyword>
<dbReference type="InterPro" id="IPR036852">
    <property type="entry name" value="Peptidase_S8/S53_dom_sf"/>
</dbReference>
<feature type="active site" description="Charge relay system" evidence="11">
    <location>
        <position position="987"/>
    </location>
</feature>
<evidence type="ECO:0000256" key="1">
    <source>
        <dbReference type="ARBA" id="ARBA00005325"/>
    </source>
</evidence>
<feature type="compositionally biased region" description="Basic and acidic residues" evidence="12">
    <location>
        <begin position="1345"/>
        <end position="1370"/>
    </location>
</feature>
<dbReference type="PANTHER" id="PTHR42884:SF31">
    <property type="entry name" value="PROPROTEIN CONVERTASE SUBTILISIN_KEXIN TYPE 5"/>
    <property type="match status" value="1"/>
</dbReference>
<evidence type="ECO:0000259" key="14">
    <source>
        <dbReference type="PROSITE" id="PS51829"/>
    </source>
</evidence>
<evidence type="ECO:0000256" key="4">
    <source>
        <dbReference type="ARBA" id="ARBA00022729"/>
    </source>
</evidence>
<dbReference type="Gene3D" id="2.60.120.260">
    <property type="entry name" value="Galactose-binding domain-like"/>
    <property type="match status" value="1"/>
</dbReference>
<dbReference type="FunFam" id="3.40.50.200:FF:000021">
    <property type="entry name" value="Proprotein convertase subtilisin/kexin type 5a"/>
    <property type="match status" value="2"/>
</dbReference>
<evidence type="ECO:0000256" key="3">
    <source>
        <dbReference type="ARBA" id="ARBA00022685"/>
    </source>
</evidence>
<keyword evidence="6 11" id="KW-0720">Serine protease</keyword>
<dbReference type="SUPFAM" id="SSF54897">
    <property type="entry name" value="Protease propeptides/inhibitors"/>
    <property type="match status" value="2"/>
</dbReference>
<keyword evidence="4 13" id="KW-0732">Signal</keyword>
<dbReference type="CDD" id="cd04059">
    <property type="entry name" value="Peptidases_S8_Protein_convertases_Kexins_Furin-like"/>
    <property type="match status" value="2"/>
</dbReference>